<comment type="similarity">
    <text evidence="2">Belongs to the MIP/aquaporin (TC 1.A.8) family.</text>
</comment>
<evidence type="ECO:0000313" key="9">
    <source>
        <dbReference type="EMBL" id="MBN3277297.1"/>
    </source>
</evidence>
<dbReference type="Proteomes" id="UP001166093">
    <property type="component" value="Unassembled WGS sequence"/>
</dbReference>
<evidence type="ECO:0000256" key="6">
    <source>
        <dbReference type="ARBA" id="ARBA00023136"/>
    </source>
</evidence>
<dbReference type="EMBL" id="JAAWVQ010068840">
    <property type="protein sequence ID" value="MBN3277297.1"/>
    <property type="molecule type" value="Genomic_DNA"/>
</dbReference>
<evidence type="ECO:0000256" key="7">
    <source>
        <dbReference type="SAM" id="MobiDB-lite"/>
    </source>
</evidence>
<feature type="transmembrane region" description="Helical" evidence="8">
    <location>
        <begin position="338"/>
        <end position="363"/>
    </location>
</feature>
<feature type="non-terminal residue" evidence="9">
    <location>
        <position position="1"/>
    </location>
</feature>
<feature type="region of interest" description="Disordered" evidence="7">
    <location>
        <begin position="71"/>
        <end position="95"/>
    </location>
</feature>
<name>A0ABS2XTS0_POLSP</name>
<feature type="transmembrane region" description="Helical" evidence="8">
    <location>
        <begin position="300"/>
        <end position="318"/>
    </location>
</feature>
<keyword evidence="4 8" id="KW-0812">Transmembrane</keyword>
<evidence type="ECO:0000256" key="1">
    <source>
        <dbReference type="ARBA" id="ARBA00004141"/>
    </source>
</evidence>
<dbReference type="PRINTS" id="PR00783">
    <property type="entry name" value="MINTRINSICP"/>
</dbReference>
<dbReference type="Gene3D" id="1.20.1080.10">
    <property type="entry name" value="Glycerol uptake facilitator protein"/>
    <property type="match status" value="1"/>
</dbReference>
<feature type="compositionally biased region" description="Polar residues" evidence="7">
    <location>
        <begin position="77"/>
        <end position="90"/>
    </location>
</feature>
<feature type="transmembrane region" description="Helical" evidence="8">
    <location>
        <begin position="530"/>
        <end position="552"/>
    </location>
</feature>
<accession>A0ABS2XTS0</accession>
<proteinExistence type="inferred from homology"/>
<sequence>MPGFYTYARPACLLRTITADALPAWAKACQGGTGESQFLRVLCTSAHSQNVSTTAPQSTLHPSLLHTSPSPSIRELTASSPHGSVPSETQRLTRESSPHRTVFTVFLIFICFSFSSPGRLSVRGYHGNALIAWLRGVVSRHGDQAASSAFCLTLCGILKSFPPASPSCLSISTYILHLLISTLLKSRFSPYNDLPMEISCLSAPFHAYSITWLHTSRWINSAWSIHPPVKYQVPYPPFQGPRQSEVSANWGSNECPFTEVSDAGYLSLSIFFRVPVFRDRLPLRGGITGRDLIVLKHLRVRLNCLPLLGIPVVLFTIVEFTQDYQGALVMAKEFRNHAFWRGVMAELIGMTLFVFISITAALGSNATGAGQEVKVSLAFGLAIATLAQSLGHISGAHLNPAVTLGLLTSCQISVFRAVVYIIAQVLGATMASGVVYGLQQNSNSLGLNKLNSTSLGQAVGIELIVTFQLVLCVIATTDKKRSDVTGSAPLAIGLSVALGHLGAISYTGCGMNPARSFGPAAVLWDFKDHWVFWVGPMIGAVTAALVYDFILYPKPDDLTDRLKVLVNGQAGEYDVRSPEDSTVEMTSK</sequence>
<keyword evidence="6 8" id="KW-0472">Membrane</keyword>
<gene>
    <name evidence="9" type="primary">Aqpa_0</name>
    <name evidence="9" type="ORF">GTO93_0003818</name>
</gene>
<evidence type="ECO:0000256" key="3">
    <source>
        <dbReference type="ARBA" id="ARBA00022448"/>
    </source>
</evidence>
<dbReference type="InterPro" id="IPR000425">
    <property type="entry name" value="MIP"/>
</dbReference>
<dbReference type="InterPro" id="IPR023271">
    <property type="entry name" value="Aquaporin-like"/>
</dbReference>
<dbReference type="PANTHER" id="PTHR19139">
    <property type="entry name" value="AQUAPORIN TRANSPORTER"/>
    <property type="match status" value="1"/>
</dbReference>
<dbReference type="Pfam" id="PF00230">
    <property type="entry name" value="MIP"/>
    <property type="match status" value="1"/>
</dbReference>
<dbReference type="SUPFAM" id="SSF81338">
    <property type="entry name" value="Aquaporin-like"/>
    <property type="match status" value="1"/>
</dbReference>
<feature type="transmembrane region" description="Helical" evidence="8">
    <location>
        <begin position="488"/>
        <end position="509"/>
    </location>
</feature>
<dbReference type="PANTHER" id="PTHR19139:SF161">
    <property type="entry name" value="AQUAPORIN-1"/>
    <property type="match status" value="1"/>
</dbReference>
<evidence type="ECO:0000256" key="2">
    <source>
        <dbReference type="ARBA" id="ARBA00006175"/>
    </source>
</evidence>
<feature type="transmembrane region" description="Helical" evidence="8">
    <location>
        <begin position="459"/>
        <end position="476"/>
    </location>
</feature>
<keyword evidence="10" id="KW-1185">Reference proteome</keyword>
<feature type="non-terminal residue" evidence="9">
    <location>
        <position position="588"/>
    </location>
</feature>
<evidence type="ECO:0000256" key="5">
    <source>
        <dbReference type="ARBA" id="ARBA00022989"/>
    </source>
</evidence>
<evidence type="ECO:0000313" key="10">
    <source>
        <dbReference type="Proteomes" id="UP001166093"/>
    </source>
</evidence>
<organism evidence="9 10">
    <name type="scientific">Polyodon spathula</name>
    <name type="common">North American paddlefish</name>
    <name type="synonym">Squalus spathula</name>
    <dbReference type="NCBI Taxonomy" id="7913"/>
    <lineage>
        <taxon>Eukaryota</taxon>
        <taxon>Metazoa</taxon>
        <taxon>Chordata</taxon>
        <taxon>Craniata</taxon>
        <taxon>Vertebrata</taxon>
        <taxon>Euteleostomi</taxon>
        <taxon>Actinopterygii</taxon>
        <taxon>Chondrostei</taxon>
        <taxon>Acipenseriformes</taxon>
        <taxon>Polyodontidae</taxon>
        <taxon>Polyodon</taxon>
    </lineage>
</organism>
<dbReference type="NCBIfam" id="TIGR00861">
    <property type="entry name" value="MIP"/>
    <property type="match status" value="1"/>
</dbReference>
<feature type="transmembrane region" description="Helical" evidence="8">
    <location>
        <begin position="414"/>
        <end position="438"/>
    </location>
</feature>
<comment type="subcellular location">
    <subcellularLocation>
        <location evidence="1">Membrane</location>
        <topology evidence="1">Multi-pass membrane protein</topology>
    </subcellularLocation>
</comment>
<dbReference type="InterPro" id="IPR034294">
    <property type="entry name" value="Aquaporin_transptr"/>
</dbReference>
<keyword evidence="3" id="KW-0813">Transport</keyword>
<keyword evidence="5 8" id="KW-1133">Transmembrane helix</keyword>
<dbReference type="PROSITE" id="PS00221">
    <property type="entry name" value="MIP"/>
    <property type="match status" value="1"/>
</dbReference>
<dbReference type="InterPro" id="IPR022357">
    <property type="entry name" value="MIP_CS"/>
</dbReference>
<dbReference type="CDD" id="cd00333">
    <property type="entry name" value="MIP"/>
    <property type="match status" value="1"/>
</dbReference>
<protein>
    <submittedName>
        <fullName evidence="9">AQPA protein</fullName>
    </submittedName>
</protein>
<comment type="caution">
    <text evidence="9">The sequence shown here is derived from an EMBL/GenBank/DDBJ whole genome shotgun (WGS) entry which is preliminary data.</text>
</comment>
<reference evidence="9" key="1">
    <citation type="journal article" date="2021" name="Cell">
        <title>Tracing the genetic footprints of vertebrate landing in non-teleost ray-finned fishes.</title>
        <authorList>
            <person name="Bi X."/>
            <person name="Wang K."/>
            <person name="Yang L."/>
            <person name="Pan H."/>
            <person name="Jiang H."/>
            <person name="Wei Q."/>
            <person name="Fang M."/>
            <person name="Yu H."/>
            <person name="Zhu C."/>
            <person name="Cai Y."/>
            <person name="He Y."/>
            <person name="Gan X."/>
            <person name="Zeng H."/>
            <person name="Yu D."/>
            <person name="Zhu Y."/>
            <person name="Jiang H."/>
            <person name="Qiu Q."/>
            <person name="Yang H."/>
            <person name="Zhang Y.E."/>
            <person name="Wang W."/>
            <person name="Zhu M."/>
            <person name="He S."/>
            <person name="Zhang G."/>
        </authorList>
    </citation>
    <scope>NUCLEOTIDE SEQUENCE</scope>
    <source>
        <strain evidence="9">Pddl_001</strain>
    </source>
</reference>
<evidence type="ECO:0000256" key="8">
    <source>
        <dbReference type="SAM" id="Phobius"/>
    </source>
</evidence>
<evidence type="ECO:0000256" key="4">
    <source>
        <dbReference type="ARBA" id="ARBA00022692"/>
    </source>
</evidence>